<dbReference type="PROSITE" id="PS50011">
    <property type="entry name" value="PROTEIN_KINASE_DOM"/>
    <property type="match status" value="1"/>
</dbReference>
<dbReference type="SMART" id="SM00091">
    <property type="entry name" value="PAS"/>
    <property type="match status" value="2"/>
</dbReference>
<feature type="domain" description="PAC" evidence="14">
    <location>
        <begin position="260"/>
        <end position="314"/>
    </location>
</feature>
<dbReference type="NCBIfam" id="TIGR00229">
    <property type="entry name" value="sensory_box"/>
    <property type="match status" value="2"/>
</dbReference>
<dbReference type="InterPro" id="IPR011009">
    <property type="entry name" value="Kinase-like_dom_sf"/>
</dbReference>
<dbReference type="PROSITE" id="PS50112">
    <property type="entry name" value="PAS"/>
    <property type="match status" value="2"/>
</dbReference>
<reference evidence="15" key="2">
    <citation type="submission" date="2014-01" db="EMBL/GenBank/DDBJ databases">
        <authorList>
            <person name="Li F.-W."/>
        </authorList>
    </citation>
    <scope>NUCLEOTIDE SEQUENCE</scope>
</reference>
<keyword evidence="8" id="KW-0547">Nucleotide-binding</keyword>
<keyword evidence="9" id="KW-0418">Kinase</keyword>
<keyword evidence="5" id="KW-0157">Chromophore</keyword>
<keyword evidence="10" id="KW-0067">ATP-binding</keyword>
<dbReference type="EC" id="2.7.11.1" evidence="3"/>
<evidence type="ECO:0000256" key="4">
    <source>
        <dbReference type="ARBA" id="ARBA00022527"/>
    </source>
</evidence>
<dbReference type="InterPro" id="IPR001610">
    <property type="entry name" value="PAC"/>
</dbReference>
<feature type="region of interest" description="Disordered" evidence="11">
    <location>
        <begin position="549"/>
        <end position="581"/>
    </location>
</feature>
<keyword evidence="5" id="KW-0600">Photoreceptor protein</keyword>
<evidence type="ECO:0000256" key="8">
    <source>
        <dbReference type="ARBA" id="ARBA00022741"/>
    </source>
</evidence>
<sequence length="724" mass="79771">MALPSAAPQLTQVLSSLRHTFAVADATLPDMPLVYASDGFYTMTGYTKDEVLGHNCRFLQGEATDLNEVAKIREAIQQGKGTAVRLLNYKKDGTPFWNLLTVTPVYAADGSLSKFIGVQVDVTSKTEGSAYMDNAGVPLLVKYNDRLKQNVAHDIVEEVVDAVTAAETPKATQGNIGAAPKAFPRVAIDLASTVERIQQAFVISDPNLPDSPIVFASDAFLKMTGFSRYEVLGRNCRFLQGKDTDTRAVDEIRSAIAEGTECTVRLLNYKKDGSPFWNMFSLAPMSDIDGTVCFFIGVQVDVTSAAELPKESGLPGVDPVAEKKALDTAQIQSAVNNLGHKNTAVGADPFAVIPSAELRVKPHSSMDRAWQALHKLQQAQGTISLKHFKRVQQLGSGDVGLVDLVRIQGSDVMVAMKTVDKAEILERNKLHRLVTEESILRRCDHPFLATLYCTVQSEHYLHFVMEYCPGGELYKLLYAQKGNRFAEPDVMFYTAEVLLALQYLHVLGCVYRDLKPENILIMADGHTRVTDFDLCILNADFQPEMIAMPGEGGPRQRQPKARRQGSVCSGGRGSSSRVPMVLAGEPPLRTNSFVGTEEYLSPEVIQGNSHGAAVDWWSLGILIFELVYGTTPFKGQRRSETFSNIVKNPVKFPEEPAVTPQCKDIISKLLIKDETKRLGGKLGAEEIKQHPFYSEIEWQLMRTRHTPPYIPRGQQLAGETVADF</sequence>
<dbReference type="Gene3D" id="3.30.200.20">
    <property type="entry name" value="Phosphorylase Kinase, domain 1"/>
    <property type="match status" value="1"/>
</dbReference>
<dbReference type="Pfam" id="PF13426">
    <property type="entry name" value="PAS_9"/>
    <property type="match status" value="2"/>
</dbReference>
<feature type="domain" description="Protein kinase" evidence="12">
    <location>
        <begin position="388"/>
        <end position="693"/>
    </location>
</feature>
<evidence type="ECO:0000256" key="10">
    <source>
        <dbReference type="ARBA" id="ARBA00022840"/>
    </source>
</evidence>
<evidence type="ECO:0000256" key="7">
    <source>
        <dbReference type="ARBA" id="ARBA00022679"/>
    </source>
</evidence>
<proteinExistence type="evidence at transcript level"/>
<keyword evidence="4" id="KW-0723">Serine/threonine-protein kinase</keyword>
<dbReference type="SMART" id="SM00086">
    <property type="entry name" value="PAC"/>
    <property type="match status" value="2"/>
</dbReference>
<dbReference type="GO" id="GO:0005524">
    <property type="term" value="F:ATP binding"/>
    <property type="evidence" value="ECO:0007669"/>
    <property type="project" value="UniProtKB-KW"/>
</dbReference>
<dbReference type="GO" id="GO:0004674">
    <property type="term" value="F:protein serine/threonine kinase activity"/>
    <property type="evidence" value="ECO:0007669"/>
    <property type="project" value="UniProtKB-KW"/>
</dbReference>
<evidence type="ECO:0000256" key="5">
    <source>
        <dbReference type="ARBA" id="ARBA00022543"/>
    </source>
</evidence>
<dbReference type="SUPFAM" id="SSF56112">
    <property type="entry name" value="Protein kinase-like (PK-like)"/>
    <property type="match status" value="1"/>
</dbReference>
<dbReference type="Pfam" id="PF00069">
    <property type="entry name" value="Pkinase"/>
    <property type="match status" value="2"/>
</dbReference>
<dbReference type="InterPro" id="IPR035965">
    <property type="entry name" value="PAS-like_dom_sf"/>
</dbReference>
<dbReference type="GO" id="GO:0009882">
    <property type="term" value="F:blue light photoreceptor activity"/>
    <property type="evidence" value="ECO:0007669"/>
    <property type="project" value="UniProtKB-ARBA"/>
</dbReference>
<reference evidence="15" key="1">
    <citation type="journal article" date="2014" name="Proc. Natl. Acad. Sci. U.S.A.">
        <title>Horizontal transfer of an adaptive chimeric photoreceptor from bryophytes to ferns.</title>
        <authorList>
            <person name="Li F.W."/>
            <person name="Villarreal J.C."/>
            <person name="Kelly S."/>
            <person name="Rothfels C.J."/>
            <person name="Melkonian M."/>
            <person name="Frangedakis E."/>
            <person name="Ruhsam M."/>
            <person name="Sigel E.M."/>
            <person name="Der J.P."/>
            <person name="Pittermann J."/>
            <person name="Burge D.O."/>
            <person name="Pokorny L."/>
            <person name="Larsson A."/>
            <person name="Chen T."/>
            <person name="Weststrand S."/>
            <person name="Thomas P."/>
            <person name="Carpenter E."/>
            <person name="Zhang Y."/>
            <person name="Tian Z."/>
            <person name="Chen L."/>
            <person name="Yan Z."/>
            <person name="Zhu Y."/>
            <person name="Sun X."/>
            <person name="Wang J."/>
            <person name="Stevenson D.W."/>
            <person name="Crandall-Stotler B.J."/>
            <person name="Shaw A.J."/>
            <person name="Deyholos M.K."/>
            <person name="Soltis D.E."/>
            <person name="Graham S.W."/>
            <person name="Windham M.D."/>
            <person name="Langdale J.A."/>
            <person name="Wong G.K."/>
            <person name="Mathews S."/>
            <person name="Pryer K.M."/>
        </authorList>
    </citation>
    <scope>NUCLEOTIDE SEQUENCE</scope>
</reference>
<dbReference type="InterPro" id="IPR008271">
    <property type="entry name" value="Ser/Thr_kinase_AS"/>
</dbReference>
<evidence type="ECO:0000256" key="6">
    <source>
        <dbReference type="ARBA" id="ARBA00022606"/>
    </source>
</evidence>
<protein>
    <recommendedName>
        <fullName evidence="3">non-specific serine/threonine protein kinase</fullName>
        <ecNumber evidence="3">2.7.11.1</ecNumber>
    </recommendedName>
</protein>
<dbReference type="CDD" id="cd00130">
    <property type="entry name" value="PAS"/>
    <property type="match status" value="2"/>
</dbReference>
<evidence type="ECO:0000259" key="14">
    <source>
        <dbReference type="PROSITE" id="PS50113"/>
    </source>
</evidence>
<gene>
    <name evidence="15" type="primary">PHOT</name>
</gene>
<feature type="domain" description="PAC" evidence="14">
    <location>
        <begin position="80"/>
        <end position="134"/>
    </location>
</feature>
<organism evidence="15">
    <name type="scientific">Percursaria percursa</name>
    <dbReference type="NCBI Taxonomy" id="153906"/>
    <lineage>
        <taxon>Eukaryota</taxon>
        <taxon>Viridiplantae</taxon>
        <taxon>Chlorophyta</taxon>
        <taxon>core chlorophytes</taxon>
        <taxon>Ulvophyceae</taxon>
        <taxon>OUU clade</taxon>
        <taxon>Ulvales</taxon>
        <taxon>Kornmanniaceae</taxon>
        <taxon>Percursaria</taxon>
    </lineage>
</organism>
<name>A0A059UFA8_9CHLO</name>
<dbReference type="AlphaFoldDB" id="A0A059UFA8"/>
<feature type="domain" description="PAS" evidence="13">
    <location>
        <begin position="6"/>
        <end position="79"/>
    </location>
</feature>
<keyword evidence="6" id="KW-0716">Sensory transduction</keyword>
<dbReference type="PANTHER" id="PTHR45637">
    <property type="entry name" value="FLIPPASE KINASE 1-RELATED"/>
    <property type="match status" value="1"/>
</dbReference>
<dbReference type="SUPFAM" id="SSF55785">
    <property type="entry name" value="PYP-like sensor domain (PAS domain)"/>
    <property type="match status" value="2"/>
</dbReference>
<dbReference type="InterPro" id="IPR000700">
    <property type="entry name" value="PAS-assoc_C"/>
</dbReference>
<dbReference type="InterPro" id="IPR000719">
    <property type="entry name" value="Prot_kinase_dom"/>
</dbReference>
<dbReference type="Gene3D" id="1.10.510.10">
    <property type="entry name" value="Transferase(Phosphotransferase) domain 1"/>
    <property type="match status" value="2"/>
</dbReference>
<dbReference type="InterPro" id="IPR000014">
    <property type="entry name" value="PAS"/>
</dbReference>
<dbReference type="EMBL" id="KJ195126">
    <property type="protein sequence ID" value="AHZ63927.1"/>
    <property type="molecule type" value="mRNA"/>
</dbReference>
<keyword evidence="7" id="KW-0808">Transferase</keyword>
<accession>A0A059UFA8</accession>
<evidence type="ECO:0000256" key="9">
    <source>
        <dbReference type="ARBA" id="ARBA00022777"/>
    </source>
</evidence>
<keyword evidence="5" id="KW-0675">Receptor</keyword>
<dbReference type="PROSITE" id="PS50113">
    <property type="entry name" value="PAC"/>
    <property type="match status" value="2"/>
</dbReference>
<evidence type="ECO:0000313" key="15">
    <source>
        <dbReference type="EMBL" id="AHZ63927.1"/>
    </source>
</evidence>
<evidence type="ECO:0000256" key="3">
    <source>
        <dbReference type="ARBA" id="ARBA00012513"/>
    </source>
</evidence>
<evidence type="ECO:0000256" key="1">
    <source>
        <dbReference type="ARBA" id="ARBA00001917"/>
    </source>
</evidence>
<dbReference type="Gene3D" id="3.30.450.20">
    <property type="entry name" value="PAS domain"/>
    <property type="match status" value="2"/>
</dbReference>
<dbReference type="CDD" id="cd05574">
    <property type="entry name" value="STKc_phototropin_like"/>
    <property type="match status" value="1"/>
</dbReference>
<comment type="cofactor">
    <cofactor evidence="1">
        <name>FMN</name>
        <dbReference type="ChEBI" id="CHEBI:58210"/>
    </cofactor>
</comment>
<evidence type="ECO:0000256" key="2">
    <source>
        <dbReference type="ARBA" id="ARBA00009903"/>
    </source>
</evidence>
<dbReference type="PROSITE" id="PS00108">
    <property type="entry name" value="PROTEIN_KINASE_ST"/>
    <property type="match status" value="1"/>
</dbReference>
<evidence type="ECO:0000256" key="11">
    <source>
        <dbReference type="SAM" id="MobiDB-lite"/>
    </source>
</evidence>
<dbReference type="SMART" id="SM00220">
    <property type="entry name" value="S_TKc"/>
    <property type="match status" value="1"/>
</dbReference>
<evidence type="ECO:0000259" key="13">
    <source>
        <dbReference type="PROSITE" id="PS50112"/>
    </source>
</evidence>
<feature type="domain" description="PAS" evidence="13">
    <location>
        <begin position="186"/>
        <end position="259"/>
    </location>
</feature>
<evidence type="ECO:0000259" key="12">
    <source>
        <dbReference type="PROSITE" id="PS50011"/>
    </source>
</evidence>
<comment type="similarity">
    <text evidence="2">Belongs to the protein kinase superfamily. AGC Ser/Thr protein kinase family.</text>
</comment>